<evidence type="ECO:0000256" key="1">
    <source>
        <dbReference type="SAM" id="SignalP"/>
    </source>
</evidence>
<dbReference type="RefSeq" id="WP_147134139.1">
    <property type="nucleotide sequence ID" value="NZ_BAABIJ010000001.1"/>
</dbReference>
<reference evidence="2 3" key="1">
    <citation type="journal article" date="2013" name="Stand. Genomic Sci.">
        <title>Genomic Encyclopedia of Type Strains, Phase I: The one thousand microbial genomes (KMG-I) project.</title>
        <authorList>
            <person name="Kyrpides N.C."/>
            <person name="Woyke T."/>
            <person name="Eisen J.A."/>
            <person name="Garrity G."/>
            <person name="Lilburn T.G."/>
            <person name="Beck B.J."/>
            <person name="Whitman W.B."/>
            <person name="Hugenholtz P."/>
            <person name="Klenk H.P."/>
        </authorList>
    </citation>
    <scope>NUCLEOTIDE SEQUENCE [LARGE SCALE GENOMIC DNA]</scope>
    <source>
        <strain evidence="2 3">DSM 45044</strain>
    </source>
</reference>
<name>A0A562VC28_9ACTN</name>
<sequence length="258" mass="27962">MTRIAIRRGTAAGTMVACLVLAATVITAGTVLSPPAAAVVPSLYDQAMEQGPPAEPLPGHDTATTRWYPGFDSTNLCTYIDSTRIEEFTGERTSADHMVFQPTDPYRAGVHIGSGCRILFAGESDIHGDPVSAWYSLDVGATVSTPIPNIYLYGANFEARRSLDIDACEIHSGCEYQDLDNVPGANDAYSATFVSLRPHTDNELSYLYVVWAGNLMMTVRLTGGIATDVDGTEYTPHVHAIAEDLLDRLYDQRPLVEE</sequence>
<feature type="chain" id="PRO_5021834693" evidence="1">
    <location>
        <begin position="23"/>
        <end position="258"/>
    </location>
</feature>
<gene>
    <name evidence="2" type="ORF">LX16_1152</name>
</gene>
<proteinExistence type="predicted"/>
<keyword evidence="1" id="KW-0732">Signal</keyword>
<protein>
    <submittedName>
        <fullName evidence="2">Uncharacterized protein</fullName>
    </submittedName>
</protein>
<evidence type="ECO:0000313" key="3">
    <source>
        <dbReference type="Proteomes" id="UP000321617"/>
    </source>
</evidence>
<dbReference type="EMBL" id="VLLL01000005">
    <property type="protein sequence ID" value="TWJ15443.1"/>
    <property type="molecule type" value="Genomic_DNA"/>
</dbReference>
<comment type="caution">
    <text evidence="2">The sequence shown here is derived from an EMBL/GenBank/DDBJ whole genome shotgun (WGS) entry which is preliminary data.</text>
</comment>
<dbReference type="AlphaFoldDB" id="A0A562VC28"/>
<feature type="signal peptide" evidence="1">
    <location>
        <begin position="1"/>
        <end position="22"/>
    </location>
</feature>
<accession>A0A562VC28</accession>
<evidence type="ECO:0000313" key="2">
    <source>
        <dbReference type="EMBL" id="TWJ15443.1"/>
    </source>
</evidence>
<dbReference type="Proteomes" id="UP000321617">
    <property type="component" value="Unassembled WGS sequence"/>
</dbReference>
<keyword evidence="3" id="KW-1185">Reference proteome</keyword>
<organism evidence="2 3">
    <name type="scientific">Stackebrandtia albiflava</name>
    <dbReference type="NCBI Taxonomy" id="406432"/>
    <lineage>
        <taxon>Bacteria</taxon>
        <taxon>Bacillati</taxon>
        <taxon>Actinomycetota</taxon>
        <taxon>Actinomycetes</taxon>
        <taxon>Glycomycetales</taxon>
        <taxon>Glycomycetaceae</taxon>
        <taxon>Stackebrandtia</taxon>
    </lineage>
</organism>